<dbReference type="PANTHER" id="PTHR32382">
    <property type="entry name" value="FASCICLIN-LIKE ARABINOGALACTAN PROTEIN"/>
    <property type="match status" value="1"/>
</dbReference>
<name>A0A8T0N4J9_PANVG</name>
<gene>
    <name evidence="11" type="ORF">PVAP13_9NG770200</name>
</gene>
<dbReference type="InterPro" id="IPR036378">
    <property type="entry name" value="FAS1_dom_sf"/>
</dbReference>
<dbReference type="SUPFAM" id="SSF82153">
    <property type="entry name" value="FAS1 domain"/>
    <property type="match status" value="2"/>
</dbReference>
<dbReference type="EMBL" id="CM029054">
    <property type="protein sequence ID" value="KAG2543833.1"/>
    <property type="molecule type" value="Genomic_DNA"/>
</dbReference>
<evidence type="ECO:0000313" key="11">
    <source>
        <dbReference type="EMBL" id="KAG2543833.1"/>
    </source>
</evidence>
<evidence type="ECO:0000256" key="6">
    <source>
        <dbReference type="ARBA" id="ARBA00023136"/>
    </source>
</evidence>
<comment type="caution">
    <text evidence="11">The sequence shown here is derived from an EMBL/GenBank/DDBJ whole genome shotgun (WGS) entry which is preliminary data.</text>
</comment>
<dbReference type="AlphaFoldDB" id="A0A8T0N4J9"/>
<keyword evidence="4" id="KW-0325">Glycoprotein</keyword>
<protein>
    <recommendedName>
        <fullName evidence="10">FAS1 domain-containing protein</fullName>
    </recommendedName>
</protein>
<feature type="region of interest" description="Disordered" evidence="8">
    <location>
        <begin position="307"/>
        <end position="347"/>
    </location>
</feature>
<keyword evidence="7" id="KW-0449">Lipoprotein</keyword>
<dbReference type="Gene3D" id="2.30.180.10">
    <property type="entry name" value="FAS1 domain"/>
    <property type="match status" value="1"/>
</dbReference>
<evidence type="ECO:0000256" key="3">
    <source>
        <dbReference type="ARBA" id="ARBA00022475"/>
    </source>
</evidence>
<evidence type="ECO:0000313" key="12">
    <source>
        <dbReference type="Proteomes" id="UP000823388"/>
    </source>
</evidence>
<reference evidence="11" key="1">
    <citation type="submission" date="2020-05" db="EMBL/GenBank/DDBJ databases">
        <title>WGS assembly of Panicum virgatum.</title>
        <authorList>
            <person name="Lovell J.T."/>
            <person name="Jenkins J."/>
            <person name="Shu S."/>
            <person name="Juenger T.E."/>
            <person name="Schmutz J."/>
        </authorList>
    </citation>
    <scope>NUCLEOTIDE SEQUENCE</scope>
    <source>
        <strain evidence="11">AP13</strain>
    </source>
</reference>
<feature type="domain" description="FAS1" evidence="10">
    <location>
        <begin position="158"/>
        <end position="295"/>
    </location>
</feature>
<keyword evidence="6" id="KW-0472">Membrane</keyword>
<keyword evidence="3" id="KW-1003">Cell membrane</keyword>
<feature type="signal peptide" evidence="9">
    <location>
        <begin position="1"/>
        <end position="27"/>
    </location>
</feature>
<evidence type="ECO:0000256" key="5">
    <source>
        <dbReference type="ARBA" id="ARBA00022729"/>
    </source>
</evidence>
<dbReference type="GO" id="GO:0005886">
    <property type="term" value="C:plasma membrane"/>
    <property type="evidence" value="ECO:0007669"/>
    <property type="project" value="UniProtKB-SubCell"/>
</dbReference>
<evidence type="ECO:0000259" key="10">
    <source>
        <dbReference type="PROSITE" id="PS50213"/>
    </source>
</evidence>
<evidence type="ECO:0000256" key="8">
    <source>
        <dbReference type="SAM" id="MobiDB-lite"/>
    </source>
</evidence>
<evidence type="ECO:0000256" key="2">
    <source>
        <dbReference type="ARBA" id="ARBA00007843"/>
    </source>
</evidence>
<dbReference type="GO" id="GO:0098552">
    <property type="term" value="C:side of membrane"/>
    <property type="evidence" value="ECO:0007669"/>
    <property type="project" value="UniProtKB-KW"/>
</dbReference>
<dbReference type="InterPro" id="IPR033254">
    <property type="entry name" value="Plant_FLA"/>
</dbReference>
<accession>A0A8T0N4J9</accession>
<evidence type="ECO:0000256" key="1">
    <source>
        <dbReference type="ARBA" id="ARBA00004609"/>
    </source>
</evidence>
<evidence type="ECO:0000256" key="7">
    <source>
        <dbReference type="ARBA" id="ARBA00023288"/>
    </source>
</evidence>
<feature type="chain" id="PRO_5035742756" description="FAS1 domain-containing protein" evidence="9">
    <location>
        <begin position="28"/>
        <end position="366"/>
    </location>
</feature>
<evidence type="ECO:0000256" key="4">
    <source>
        <dbReference type="ARBA" id="ARBA00022622"/>
    </source>
</evidence>
<dbReference type="SMART" id="SM00554">
    <property type="entry name" value="FAS1"/>
    <property type="match status" value="1"/>
</dbReference>
<dbReference type="FunFam" id="2.30.180.10:FF:000008">
    <property type="entry name" value="Fasciclin-like arabinogalactan protein 10"/>
    <property type="match status" value="1"/>
</dbReference>
<dbReference type="Pfam" id="PF02469">
    <property type="entry name" value="Fasciclin"/>
    <property type="match status" value="1"/>
</dbReference>
<dbReference type="PROSITE" id="PS50213">
    <property type="entry name" value="FAS1"/>
    <property type="match status" value="1"/>
</dbReference>
<dbReference type="InterPro" id="IPR000782">
    <property type="entry name" value="FAS1_domain"/>
</dbReference>
<keyword evidence="12" id="KW-1185">Reference proteome</keyword>
<evidence type="ECO:0000256" key="9">
    <source>
        <dbReference type="SAM" id="SignalP"/>
    </source>
</evidence>
<keyword evidence="4" id="KW-0336">GPI-anchor</keyword>
<dbReference type="Proteomes" id="UP000823388">
    <property type="component" value="Chromosome 9N"/>
</dbReference>
<keyword evidence="5 9" id="KW-0732">Signal</keyword>
<proteinExistence type="inferred from homology"/>
<sequence>MAMRRVVAAAALLACVLLPMAASPVRGRNITAILDGYKEYKLYNKYLSETKVCDEINSRQSTSMTILVLSNDAMTTLASDAGDSLPAIKNALRLHSVLDYYDRKKVVDQEDKNYGFSAATPGARICTVTKEVETHPFKFAILEVTAPIEFDGLFDTPSTTNLTLLLERAGCKVFASLAARSGVLKTYEAAMDKGLTLFAPNDDAFQAKDVPDVKSMSSANLTKLLQYNALPSYNTKTSLKFVKGTLRTLATTKAGVTVVAKGDDVSLDTGKSKSRVADTVVDSVPFCLLTVDSLLVPPELYVGAPEAAPAPAPAEAPQGSPSSDAPSVGADHAADHKTKKPSSSGASRPIGAFAAACSLVLASLLL</sequence>
<comment type="similarity">
    <text evidence="2">Belongs to the fasciclin-like AGP family.</text>
</comment>
<dbReference type="PANTHER" id="PTHR32382:SF7">
    <property type="entry name" value="ARABINOGALACTAN PROTEIN 8, PUTATIVE, EXPRESSED-RELATED"/>
    <property type="match status" value="1"/>
</dbReference>
<comment type="subcellular location">
    <subcellularLocation>
        <location evidence="1">Cell membrane</location>
        <topology evidence="1">Lipid-anchor</topology>
        <topology evidence="1">GPI-anchor</topology>
    </subcellularLocation>
</comment>
<organism evidence="11 12">
    <name type="scientific">Panicum virgatum</name>
    <name type="common">Blackwell switchgrass</name>
    <dbReference type="NCBI Taxonomy" id="38727"/>
    <lineage>
        <taxon>Eukaryota</taxon>
        <taxon>Viridiplantae</taxon>
        <taxon>Streptophyta</taxon>
        <taxon>Embryophyta</taxon>
        <taxon>Tracheophyta</taxon>
        <taxon>Spermatophyta</taxon>
        <taxon>Magnoliopsida</taxon>
        <taxon>Liliopsida</taxon>
        <taxon>Poales</taxon>
        <taxon>Poaceae</taxon>
        <taxon>PACMAD clade</taxon>
        <taxon>Panicoideae</taxon>
        <taxon>Panicodae</taxon>
        <taxon>Paniceae</taxon>
        <taxon>Panicinae</taxon>
        <taxon>Panicum</taxon>
        <taxon>Panicum sect. Hiantes</taxon>
    </lineage>
</organism>